<organism evidence="1 2">
    <name type="scientific">Devosia algicola</name>
    <dbReference type="NCBI Taxonomy" id="3026418"/>
    <lineage>
        <taxon>Bacteria</taxon>
        <taxon>Pseudomonadati</taxon>
        <taxon>Pseudomonadota</taxon>
        <taxon>Alphaproteobacteria</taxon>
        <taxon>Hyphomicrobiales</taxon>
        <taxon>Devosiaceae</taxon>
        <taxon>Devosia</taxon>
    </lineage>
</organism>
<name>A0ABY7YQ84_9HYPH</name>
<proteinExistence type="predicted"/>
<keyword evidence="2" id="KW-1185">Reference proteome</keyword>
<protein>
    <submittedName>
        <fullName evidence="1">Uncharacterized protein</fullName>
    </submittedName>
</protein>
<sequence length="80" mass="9233">MAFRKVTRDQFEHMADGRVHHRPLGMFFSASPNTDPIDAEIEHTNEVDANRDKDGYEYDHDEVKREALDMLRDLASGASR</sequence>
<accession>A0ABY7YQ84</accession>
<reference evidence="1 2" key="1">
    <citation type="submission" date="2023-02" db="EMBL/GenBank/DDBJ databases">
        <title>Devosia algicola sp. nov., isolated from the phycosphere of marine algae.</title>
        <authorList>
            <person name="Kim J.M."/>
            <person name="Lee J.K."/>
            <person name="Choi B.J."/>
            <person name="Bayburt H."/>
            <person name="Jeon C.O."/>
        </authorList>
    </citation>
    <scope>NUCLEOTIDE SEQUENCE [LARGE SCALE GENOMIC DNA]</scope>
    <source>
        <strain evidence="1 2">G20-9</strain>
    </source>
</reference>
<dbReference type="RefSeq" id="WP_282219840.1">
    <property type="nucleotide sequence ID" value="NZ_CP118246.1"/>
</dbReference>
<evidence type="ECO:0000313" key="1">
    <source>
        <dbReference type="EMBL" id="WDR03446.1"/>
    </source>
</evidence>
<gene>
    <name evidence="1" type="ORF">PSQ19_04890</name>
</gene>
<dbReference type="Proteomes" id="UP001220530">
    <property type="component" value="Chromosome"/>
</dbReference>
<dbReference type="EMBL" id="CP118246">
    <property type="protein sequence ID" value="WDR03446.1"/>
    <property type="molecule type" value="Genomic_DNA"/>
</dbReference>
<evidence type="ECO:0000313" key="2">
    <source>
        <dbReference type="Proteomes" id="UP001220530"/>
    </source>
</evidence>